<gene>
    <name evidence="1" type="ORF">An12g08210</name>
</gene>
<organism evidence="1">
    <name type="scientific">Aspergillus niger</name>
    <dbReference type="NCBI Taxonomy" id="5061"/>
    <lineage>
        <taxon>Eukaryota</taxon>
        <taxon>Fungi</taxon>
        <taxon>Dikarya</taxon>
        <taxon>Ascomycota</taxon>
        <taxon>Pezizomycotina</taxon>
        <taxon>Eurotiomycetes</taxon>
        <taxon>Eurotiomycetidae</taxon>
        <taxon>Eurotiales</taxon>
        <taxon>Aspergillaceae</taxon>
        <taxon>Aspergillus</taxon>
        <taxon>Aspergillus subgen. Circumdati</taxon>
    </lineage>
</organism>
<name>A0AAJ8BQB7_ASPNG</name>
<evidence type="ECO:0000313" key="1">
    <source>
        <dbReference type="RefSeq" id="XP_059601915.1"/>
    </source>
</evidence>
<sequence length="87" mass="10131">MEKNASSMQAITDWPRRLGLFVHHHFSQISFETIDFVTKPDIYVHALLLLSCSVCRPHSGRISLVSGNCTAHHHHHNRHHHHHRHQP</sequence>
<protein>
    <submittedName>
        <fullName evidence="1">Uncharacterized protein</fullName>
    </submittedName>
</protein>
<reference evidence="1" key="2">
    <citation type="submission" date="2025-08" db="UniProtKB">
        <authorList>
            <consortium name="RefSeq"/>
        </authorList>
    </citation>
    <scope>IDENTIFICATION</scope>
</reference>
<dbReference type="AlphaFoldDB" id="A0AAJ8BQB7"/>
<dbReference type="GeneID" id="84592671"/>
<dbReference type="VEuPathDB" id="FungiDB:An12g08210"/>
<dbReference type="KEGG" id="ang:An12g08210"/>
<proteinExistence type="predicted"/>
<reference evidence="1" key="1">
    <citation type="submission" date="2025-02" db="EMBL/GenBank/DDBJ databases">
        <authorList>
            <consortium name="NCBI Genome Project"/>
        </authorList>
    </citation>
    <scope>NUCLEOTIDE SEQUENCE</scope>
</reference>
<accession>A0AAJ8BQB7</accession>
<dbReference type="RefSeq" id="XP_059601915.1">
    <property type="nucleotide sequence ID" value="XM_059743576.1"/>
</dbReference>